<reference evidence="1" key="1">
    <citation type="journal article" date="2014" name="Front. Microbiol.">
        <title>High frequency of phylogenetically diverse reductive dehalogenase-homologous genes in deep subseafloor sedimentary metagenomes.</title>
        <authorList>
            <person name="Kawai M."/>
            <person name="Futagami T."/>
            <person name="Toyoda A."/>
            <person name="Takaki Y."/>
            <person name="Nishi S."/>
            <person name="Hori S."/>
            <person name="Arai W."/>
            <person name="Tsubouchi T."/>
            <person name="Morono Y."/>
            <person name="Uchiyama I."/>
            <person name="Ito T."/>
            <person name="Fujiyama A."/>
            <person name="Inagaki F."/>
            <person name="Takami H."/>
        </authorList>
    </citation>
    <scope>NUCLEOTIDE SEQUENCE</scope>
    <source>
        <strain evidence="1">Expedition CK06-06</strain>
    </source>
</reference>
<sequence length="41" mass="4670">MMIMFTPFLMTVTEAWAPHTWDNPFIYGVAGAVIYAVMMLT</sequence>
<proteinExistence type="predicted"/>
<dbReference type="EMBL" id="BARS01012148">
    <property type="protein sequence ID" value="GAF97520.1"/>
    <property type="molecule type" value="Genomic_DNA"/>
</dbReference>
<evidence type="ECO:0000313" key="1">
    <source>
        <dbReference type="EMBL" id="GAF97520.1"/>
    </source>
</evidence>
<protein>
    <submittedName>
        <fullName evidence="1">Uncharacterized protein</fullName>
    </submittedName>
</protein>
<name>X0VAA8_9ZZZZ</name>
<accession>X0VAA8</accession>
<dbReference type="AlphaFoldDB" id="X0VAA8"/>
<gene>
    <name evidence="1" type="ORF">S01H1_21785</name>
</gene>
<organism evidence="1">
    <name type="scientific">marine sediment metagenome</name>
    <dbReference type="NCBI Taxonomy" id="412755"/>
    <lineage>
        <taxon>unclassified sequences</taxon>
        <taxon>metagenomes</taxon>
        <taxon>ecological metagenomes</taxon>
    </lineage>
</organism>
<comment type="caution">
    <text evidence="1">The sequence shown here is derived from an EMBL/GenBank/DDBJ whole genome shotgun (WGS) entry which is preliminary data.</text>
</comment>